<sequence length="111" mass="13127">MLSIMMIVAPARSYHDEKREDAQDGYIERLVYDAVFLIFQELHSWEAGIEEKDLDRIHLKMIRCYRSCPVSWIERLGDEDRIRQIPVVRSIRTLCRSDTGRKRLFLAETVG</sequence>
<dbReference type="AlphaFoldDB" id="A0A8H6N833"/>
<reference evidence="1" key="1">
    <citation type="journal article" date="2020" name="Phytopathology">
        <title>Genome Sequence Resources of Colletotrichum truncatum, C. plurivorum, C. musicola, and C. sojae: Four Species Pathogenic to Soybean (Glycine max).</title>
        <authorList>
            <person name="Rogerio F."/>
            <person name="Boufleur T.R."/>
            <person name="Ciampi-Guillardi M."/>
            <person name="Sukno S.A."/>
            <person name="Thon M.R."/>
            <person name="Massola Junior N.S."/>
            <person name="Baroncelli R."/>
        </authorList>
    </citation>
    <scope>NUCLEOTIDE SEQUENCE</scope>
    <source>
        <strain evidence="1">LFN00145</strain>
    </source>
</reference>
<name>A0A8H6N833_9PEZI</name>
<proteinExistence type="predicted"/>
<dbReference type="Proteomes" id="UP000654918">
    <property type="component" value="Unassembled WGS sequence"/>
</dbReference>
<keyword evidence="2" id="KW-1185">Reference proteome</keyword>
<gene>
    <name evidence="1" type="ORF">CPLU01_11722</name>
</gene>
<protein>
    <submittedName>
        <fullName evidence="1">Uncharacterized protein</fullName>
    </submittedName>
</protein>
<evidence type="ECO:0000313" key="1">
    <source>
        <dbReference type="EMBL" id="KAF6822901.1"/>
    </source>
</evidence>
<accession>A0A8H6N833</accession>
<dbReference type="EMBL" id="WIGO01000225">
    <property type="protein sequence ID" value="KAF6822901.1"/>
    <property type="molecule type" value="Genomic_DNA"/>
</dbReference>
<evidence type="ECO:0000313" key="2">
    <source>
        <dbReference type="Proteomes" id="UP000654918"/>
    </source>
</evidence>
<organism evidence="1 2">
    <name type="scientific">Colletotrichum plurivorum</name>
    <dbReference type="NCBI Taxonomy" id="2175906"/>
    <lineage>
        <taxon>Eukaryota</taxon>
        <taxon>Fungi</taxon>
        <taxon>Dikarya</taxon>
        <taxon>Ascomycota</taxon>
        <taxon>Pezizomycotina</taxon>
        <taxon>Sordariomycetes</taxon>
        <taxon>Hypocreomycetidae</taxon>
        <taxon>Glomerellales</taxon>
        <taxon>Glomerellaceae</taxon>
        <taxon>Colletotrichum</taxon>
        <taxon>Colletotrichum orchidearum species complex</taxon>
    </lineage>
</organism>
<comment type="caution">
    <text evidence="1">The sequence shown here is derived from an EMBL/GenBank/DDBJ whole genome shotgun (WGS) entry which is preliminary data.</text>
</comment>